<dbReference type="SMART" id="SM00220">
    <property type="entry name" value="S_TKc"/>
    <property type="match status" value="1"/>
</dbReference>
<dbReference type="GO" id="GO:0005524">
    <property type="term" value="F:ATP binding"/>
    <property type="evidence" value="ECO:0007669"/>
    <property type="project" value="InterPro"/>
</dbReference>
<dbReference type="PROSITE" id="PS50109">
    <property type="entry name" value="HIS_KIN"/>
    <property type="match status" value="1"/>
</dbReference>
<feature type="domain" description="Protein kinase" evidence="4">
    <location>
        <begin position="6"/>
        <end position="261"/>
    </location>
</feature>
<dbReference type="SUPFAM" id="SSF55785">
    <property type="entry name" value="PYP-like sensor domain (PAS domain)"/>
    <property type="match status" value="2"/>
</dbReference>
<dbReference type="InterPro" id="IPR053159">
    <property type="entry name" value="Hybrid_Histidine_Kinase"/>
</dbReference>
<dbReference type="SUPFAM" id="SSF48452">
    <property type="entry name" value="TPR-like"/>
    <property type="match status" value="1"/>
</dbReference>
<dbReference type="SUPFAM" id="SSF55781">
    <property type="entry name" value="GAF domain-like"/>
    <property type="match status" value="1"/>
</dbReference>
<dbReference type="Pfam" id="PF02518">
    <property type="entry name" value="HATPase_c"/>
    <property type="match status" value="1"/>
</dbReference>
<evidence type="ECO:0000256" key="3">
    <source>
        <dbReference type="ARBA" id="ARBA00022553"/>
    </source>
</evidence>
<evidence type="ECO:0000259" key="4">
    <source>
        <dbReference type="PROSITE" id="PS50011"/>
    </source>
</evidence>
<proteinExistence type="predicted"/>
<dbReference type="SUPFAM" id="SSF52540">
    <property type="entry name" value="P-loop containing nucleoside triphosphate hydrolases"/>
    <property type="match status" value="1"/>
</dbReference>
<evidence type="ECO:0000256" key="1">
    <source>
        <dbReference type="ARBA" id="ARBA00000085"/>
    </source>
</evidence>
<dbReference type="InterPro" id="IPR004358">
    <property type="entry name" value="Sig_transdc_His_kin-like_C"/>
</dbReference>
<reference evidence="8 9" key="1">
    <citation type="submission" date="2019-03" db="EMBL/GenBank/DDBJ databases">
        <title>Paraburkholderia sp. 7MH5, isolated from subtropical forest soil.</title>
        <authorList>
            <person name="Gao Z.-H."/>
            <person name="Qiu L.-H."/>
        </authorList>
    </citation>
    <scope>NUCLEOTIDE SEQUENCE [LARGE SCALE GENOMIC DNA]</scope>
    <source>
        <strain evidence="8 9">7MH5</strain>
    </source>
</reference>
<keyword evidence="3" id="KW-0597">Phosphoprotein</keyword>
<dbReference type="Gene3D" id="1.25.40.10">
    <property type="entry name" value="Tetratricopeptide repeat domain"/>
    <property type="match status" value="1"/>
</dbReference>
<sequence>MDLTGYELEPLHDDGDFSLFRARQPGNPVSVLTLVATRTASRSIARLEHEYTLASMLDSAWAVRPLALHAHSSSAALVLEDNGGEPLDRTLGQPLELPHFLNLAVKLTKAVGQLHRHGLIHKDIKPANVFVDGSGNVRLTGFGIASRLPHERQQPAPPEIIAGTFPYMAPEQTGRMNRSIDARSDLYSLGVTLYEMLTGSLPFVASDAMEWIHCHIARKPTPPSTLISGIPQTVEAIVLKLLAKTAEDRYQTAAGVETDLLSCFTAWETFHRIDPFPLGAHDASDHLLIPEKLYGREVQIELLNEAFDRVVVQGTSELALISGYSGIGKTSVVNELHKVLVPPRGLFAAGKADQYKRDIPYATLAQAFQSLVRELLTKSDAEVSRWRHALIEALGTNGRLIVDLIPELSLIIGEPPQVPSLQPQDAKNRFQLVFRRFLSVFASQDHPLALFVDDLQWLDTATLDLIEHLITHPEVRHLLLVGAYRDNEVSSSHPLMRTLEAIRKAGGKIQETTLSPLTSADIVQLVADSLHYGLEIATPLAELVHQKTGGNPFFSIQFLTVLTDEGLLEFDYGALAWRCDMPRIRAKGFTENVADLMATKLCRLPDHTRDTLGQLSCLGNIADIATVTLVHGGSEKTIHEHLWEAVRAGLIYRVGGAYAFVHDRIQEAAYAQIPESERAAAHLRIGRLLVSRMAPDEIEEVIFDIANHLNRGSALITDRNEIEHVVEVNVIAGKRAKSSTAYASARNYLAQAISLLPPDSWKLRYEQTFDLYLTFSECEYLVGNFAEADALFDKILGLAHSDIDRAKAYSLRIKLYQVSGKYDAGVAVALEALRYFDMTFPESEHDINKAVDIEFREMWNTLGDRAIRDLVDAPVAAAPKNRAIIDLLVDVGPCAYIARPTLFPLVTLRAVIFSMRHGNTSQSSFAYGVFALALVSFFGDIASAFEFSEMSLKLNDKFNNAPLRGTLLHLHGDHVNFWRRHFSTGIPILERAFSACLEVGDLVYAGYLAFETIWQLIEKGDHLMDVLAQSTKYEAFTLQSHNDAVYHTIRLEQRFVASLQGKTKSPLGFDDETFDEMASFDTVVSATFGTGVVFYHIMKQVLAYLYGLYDDALGYSMQAEPLIGAAMALPMEATYYFYYSLTLTALYPAASSEKRQEYMLAINASLRKLKHWADNCPENFSNRYSLVCAEIARIEGRNEEAMRLYENAIRSAQEHGFIQNEGLAYELAARFYAANCFEEFAETYIQNARSCYARWGADGKVRQLDQIYPNLRQERPHHDSTITTSVEQLDLATVLKVSQVISSAIALGELIDTLMVLALEHAGGDRGLLIVPSKDGLRIEAEATTVGVAVTVRVRQTHVTSTDLPESILRYVIRTKDSVLLDDVSAQSQFSGDPYILHSGCRSILCLPLIKQSKLIGILYLENRLSSHVFTPGRLAILRLLASQAAVSWENARLFADLQHAQAFLADAQRLSHTGSFHWHTTTGDMFWSEESYRIFGYAPETKPTLELALSRVHPDELAGVQETIARATENKVGFDFEHRFLMPDGSVKYLHIVARAVTEEGGEMYFAGALMDITARKQANAALESSEHRYRTLFRDMPVALMQIETQSLIALLKNLRAQGVGDLSAYIDRHPNILQNAAESLAVEEVNNHAVLMFGAKDRSEMLGSMQWFWSGGAIGTLQRAMESRYRGETFFEETTKFRTLDGRIIDVLCTIGRPPISNDFGISLLGLVDITERVRSQEMLQRVQADFAHAARISVLGELTASIAHELTQPLAAIAANGEAGLHWLDWPVPNLEKLREGTCRIVADAVRAANIVARIRGMATRRAPERSPVSLNELILEALLFLGHEVESRGVTVSHDLAPGTPQVLADRVQIQQVIVNLAVNAMQAMADAGSSNRRITIRTTASVAATICCSVEDSGPGIADKYLKQIFDSFFTTKEGGMGMGLPISHSIIEAHGGRIAADNNSSHGGARVYFCLPYADIAP</sequence>
<dbReference type="PROSITE" id="PS50113">
    <property type="entry name" value="PAC"/>
    <property type="match status" value="1"/>
</dbReference>
<dbReference type="InterPro" id="IPR029016">
    <property type="entry name" value="GAF-like_dom_sf"/>
</dbReference>
<dbReference type="RefSeq" id="WP_134759434.1">
    <property type="nucleotide sequence ID" value="NZ_CP038151.1"/>
</dbReference>
<dbReference type="Pfam" id="PF00069">
    <property type="entry name" value="Pkinase"/>
    <property type="match status" value="1"/>
</dbReference>
<dbReference type="InterPro" id="IPR000014">
    <property type="entry name" value="PAS"/>
</dbReference>
<feature type="domain" description="PAS" evidence="6">
    <location>
        <begin position="1486"/>
        <end position="1532"/>
    </location>
</feature>
<dbReference type="PROSITE" id="PS00108">
    <property type="entry name" value="PROTEIN_KINASE_ST"/>
    <property type="match status" value="1"/>
</dbReference>
<dbReference type="SMART" id="SM00065">
    <property type="entry name" value="GAF"/>
    <property type="match status" value="1"/>
</dbReference>
<dbReference type="InterPro" id="IPR000719">
    <property type="entry name" value="Prot_kinase_dom"/>
</dbReference>
<dbReference type="EC" id="2.7.13.3" evidence="2"/>
<dbReference type="GO" id="GO:0009882">
    <property type="term" value="F:blue light photoreceptor activity"/>
    <property type="evidence" value="ECO:0007669"/>
    <property type="project" value="UniProtKB-ARBA"/>
</dbReference>
<dbReference type="Gene3D" id="3.30.450.20">
    <property type="entry name" value="PAS domain"/>
    <property type="match status" value="2"/>
</dbReference>
<dbReference type="KEGG" id="ppai:E1956_42360"/>
<organism evidence="8 9">
    <name type="scientific">Paraburkholderia pallida</name>
    <dbReference type="NCBI Taxonomy" id="2547399"/>
    <lineage>
        <taxon>Bacteria</taxon>
        <taxon>Pseudomonadati</taxon>
        <taxon>Pseudomonadota</taxon>
        <taxon>Betaproteobacteria</taxon>
        <taxon>Burkholderiales</taxon>
        <taxon>Burkholderiaceae</taxon>
        <taxon>Paraburkholderia</taxon>
    </lineage>
</organism>
<dbReference type="InterPro" id="IPR008271">
    <property type="entry name" value="Ser/Thr_kinase_AS"/>
</dbReference>
<dbReference type="PRINTS" id="PR00344">
    <property type="entry name" value="BCTRLSENSOR"/>
</dbReference>
<dbReference type="PANTHER" id="PTHR43642">
    <property type="entry name" value="HYBRID SIGNAL TRANSDUCTION HISTIDINE KINASE G"/>
    <property type="match status" value="1"/>
</dbReference>
<feature type="domain" description="PAC" evidence="7">
    <location>
        <begin position="1535"/>
        <end position="1586"/>
    </location>
</feature>
<dbReference type="InterPro" id="IPR041664">
    <property type="entry name" value="AAA_16"/>
</dbReference>
<dbReference type="PANTHER" id="PTHR43642:SF1">
    <property type="entry name" value="HYBRID SIGNAL TRANSDUCTION HISTIDINE KINASE G"/>
    <property type="match status" value="1"/>
</dbReference>
<dbReference type="Proteomes" id="UP000295727">
    <property type="component" value="Chromosome 4"/>
</dbReference>
<dbReference type="Pfam" id="PF13191">
    <property type="entry name" value="AAA_16"/>
    <property type="match status" value="1"/>
</dbReference>
<dbReference type="SUPFAM" id="SSF55874">
    <property type="entry name" value="ATPase domain of HSP90 chaperone/DNA topoisomerase II/histidine kinase"/>
    <property type="match status" value="1"/>
</dbReference>
<name>A0A4P7D6G8_9BURK</name>
<dbReference type="CDD" id="cd14014">
    <property type="entry name" value="STKc_PknB_like"/>
    <property type="match status" value="1"/>
</dbReference>
<dbReference type="InterPro" id="IPR003018">
    <property type="entry name" value="GAF"/>
</dbReference>
<dbReference type="InterPro" id="IPR035965">
    <property type="entry name" value="PAS-like_dom_sf"/>
</dbReference>
<dbReference type="SUPFAM" id="SSF56112">
    <property type="entry name" value="Protein kinase-like (PK-like)"/>
    <property type="match status" value="1"/>
</dbReference>
<keyword evidence="9" id="KW-1185">Reference proteome</keyword>
<dbReference type="InterPro" id="IPR003661">
    <property type="entry name" value="HisK_dim/P_dom"/>
</dbReference>
<evidence type="ECO:0000256" key="2">
    <source>
        <dbReference type="ARBA" id="ARBA00012438"/>
    </source>
</evidence>
<dbReference type="InterPro" id="IPR001610">
    <property type="entry name" value="PAC"/>
</dbReference>
<dbReference type="CDD" id="cd00082">
    <property type="entry name" value="HisKA"/>
    <property type="match status" value="1"/>
</dbReference>
<dbReference type="CDD" id="cd00130">
    <property type="entry name" value="PAS"/>
    <property type="match status" value="1"/>
</dbReference>
<dbReference type="Pfam" id="PF08447">
    <property type="entry name" value="PAS_3"/>
    <property type="match status" value="1"/>
</dbReference>
<evidence type="ECO:0000259" key="6">
    <source>
        <dbReference type="PROSITE" id="PS50112"/>
    </source>
</evidence>
<dbReference type="OrthoDB" id="9801841at2"/>
<dbReference type="Gene3D" id="1.10.510.10">
    <property type="entry name" value="Transferase(Phosphotransferase) domain 1"/>
    <property type="match status" value="1"/>
</dbReference>
<evidence type="ECO:0000313" key="8">
    <source>
        <dbReference type="EMBL" id="QBR03738.1"/>
    </source>
</evidence>
<dbReference type="InterPro" id="IPR013655">
    <property type="entry name" value="PAS_fold_3"/>
</dbReference>
<dbReference type="SMART" id="SM00086">
    <property type="entry name" value="PAC"/>
    <property type="match status" value="1"/>
</dbReference>
<dbReference type="InterPro" id="IPR011009">
    <property type="entry name" value="Kinase-like_dom_sf"/>
</dbReference>
<dbReference type="Gene3D" id="1.10.287.130">
    <property type="match status" value="1"/>
</dbReference>
<dbReference type="Pfam" id="PF01590">
    <property type="entry name" value="GAF"/>
    <property type="match status" value="1"/>
</dbReference>
<evidence type="ECO:0000313" key="9">
    <source>
        <dbReference type="Proteomes" id="UP000295727"/>
    </source>
</evidence>
<protein>
    <recommendedName>
        <fullName evidence="2">histidine kinase</fullName>
        <ecNumber evidence="2">2.7.13.3</ecNumber>
    </recommendedName>
</protein>
<evidence type="ECO:0000259" key="5">
    <source>
        <dbReference type="PROSITE" id="PS50109"/>
    </source>
</evidence>
<feature type="domain" description="Histidine kinase" evidence="5">
    <location>
        <begin position="1765"/>
        <end position="1982"/>
    </location>
</feature>
<dbReference type="InterPro" id="IPR003594">
    <property type="entry name" value="HATPase_dom"/>
</dbReference>
<dbReference type="PROSITE" id="PS50011">
    <property type="entry name" value="PROTEIN_KINASE_DOM"/>
    <property type="match status" value="1"/>
</dbReference>
<dbReference type="EMBL" id="CP038151">
    <property type="protein sequence ID" value="QBR03738.1"/>
    <property type="molecule type" value="Genomic_DNA"/>
</dbReference>
<dbReference type="InterPro" id="IPR000700">
    <property type="entry name" value="PAS-assoc_C"/>
</dbReference>
<comment type="catalytic activity">
    <reaction evidence="1">
        <text>ATP + protein L-histidine = ADP + protein N-phospho-L-histidine.</text>
        <dbReference type="EC" id="2.7.13.3"/>
    </reaction>
</comment>
<dbReference type="InterPro" id="IPR027417">
    <property type="entry name" value="P-loop_NTPase"/>
</dbReference>
<dbReference type="InterPro" id="IPR011990">
    <property type="entry name" value="TPR-like_helical_dom_sf"/>
</dbReference>
<dbReference type="Gene3D" id="3.40.50.300">
    <property type="entry name" value="P-loop containing nucleotide triphosphate hydrolases"/>
    <property type="match status" value="1"/>
</dbReference>
<dbReference type="Gene3D" id="3.30.565.10">
    <property type="entry name" value="Histidine kinase-like ATPase, C-terminal domain"/>
    <property type="match status" value="1"/>
</dbReference>
<dbReference type="InterPro" id="IPR005467">
    <property type="entry name" value="His_kinase_dom"/>
</dbReference>
<dbReference type="InterPro" id="IPR036890">
    <property type="entry name" value="HATPase_C_sf"/>
</dbReference>
<dbReference type="Gene3D" id="2.10.70.100">
    <property type="match status" value="1"/>
</dbReference>
<evidence type="ECO:0000259" key="7">
    <source>
        <dbReference type="PROSITE" id="PS50113"/>
    </source>
</evidence>
<dbReference type="NCBIfam" id="TIGR00229">
    <property type="entry name" value="sensory_box"/>
    <property type="match status" value="1"/>
</dbReference>
<dbReference type="Gene3D" id="3.30.450.40">
    <property type="match status" value="1"/>
</dbReference>
<dbReference type="SMART" id="SM00387">
    <property type="entry name" value="HATPase_c"/>
    <property type="match status" value="1"/>
</dbReference>
<accession>A0A4P7D6G8</accession>
<gene>
    <name evidence="8" type="ORF">E1956_42360</name>
</gene>
<dbReference type="GO" id="GO:0000155">
    <property type="term" value="F:phosphorelay sensor kinase activity"/>
    <property type="evidence" value="ECO:0007669"/>
    <property type="project" value="InterPro"/>
</dbReference>
<dbReference type="PROSITE" id="PS50112">
    <property type="entry name" value="PAS"/>
    <property type="match status" value="1"/>
</dbReference>